<evidence type="ECO:0000313" key="1">
    <source>
        <dbReference type="EMBL" id="QFS52884.1"/>
    </source>
</evidence>
<organism evidence="1 2">
    <name type="scientific">Nostoc sphaeroides CCNUC1</name>
    <dbReference type="NCBI Taxonomy" id="2653204"/>
    <lineage>
        <taxon>Bacteria</taxon>
        <taxon>Bacillati</taxon>
        <taxon>Cyanobacteriota</taxon>
        <taxon>Cyanophyceae</taxon>
        <taxon>Nostocales</taxon>
        <taxon>Nostocaceae</taxon>
        <taxon>Nostoc</taxon>
    </lineage>
</organism>
<keyword evidence="2" id="KW-1185">Reference proteome</keyword>
<accession>A0A5P8WJI8</accession>
<dbReference type="EMBL" id="CP045232">
    <property type="protein sequence ID" value="QFS52884.1"/>
    <property type="molecule type" value="Genomic_DNA"/>
</dbReference>
<reference evidence="1 2" key="1">
    <citation type="submission" date="2019-10" db="EMBL/GenBank/DDBJ databases">
        <title>Genomic and transcriptomic insights into the perfect genentic adaptation of a filamentous nitrogen-fixing cyanobacterium to rice fields.</title>
        <authorList>
            <person name="Chen Z."/>
        </authorList>
    </citation>
    <scope>NUCLEOTIDE SEQUENCE [LARGE SCALE GENOMIC DNA]</scope>
    <source>
        <strain evidence="1">CCNUC1</strain>
    </source>
</reference>
<gene>
    <name evidence="1" type="ORF">GXM_10148</name>
</gene>
<sequence>MWSLVGESASLFVDRIGEIQEPRNSEVRSHVGKVYTRS</sequence>
<dbReference type="KEGG" id="nsh:GXM_10148"/>
<evidence type="ECO:0000313" key="2">
    <source>
        <dbReference type="Proteomes" id="UP000326678"/>
    </source>
</evidence>
<dbReference type="Proteomes" id="UP000326678">
    <property type="component" value="Chromosome pGXM05"/>
</dbReference>
<proteinExistence type="predicted"/>
<name>A0A5P8WJI8_9NOSO</name>
<protein>
    <submittedName>
        <fullName evidence="1">Uncharacterized protein</fullName>
    </submittedName>
</protein>
<dbReference type="AlphaFoldDB" id="A0A5P8WJI8"/>